<dbReference type="GO" id="GO:0003774">
    <property type="term" value="F:cytoskeletal motor activity"/>
    <property type="evidence" value="ECO:0007669"/>
    <property type="project" value="InterPro"/>
</dbReference>
<dbReference type="PANTHER" id="PTHR34653">
    <property type="match status" value="1"/>
</dbReference>
<dbReference type="Pfam" id="PF02049">
    <property type="entry name" value="FliE"/>
    <property type="match status" value="1"/>
</dbReference>
<comment type="subcellular location">
    <subcellularLocation>
        <location evidence="1 4">Bacterial flagellum basal body</location>
    </subcellularLocation>
</comment>
<dbReference type="AlphaFoldDB" id="A0A1L8D4M9"/>
<dbReference type="InterPro" id="IPR001624">
    <property type="entry name" value="FliE"/>
</dbReference>
<reference evidence="7" key="1">
    <citation type="submission" date="2016-12" db="EMBL/GenBank/DDBJ databases">
        <title>Draft Genome Sequences od Carboxydothermus pertinax and islandicus, Hydrogenogenic Carboxydotrophic Bacteria.</title>
        <authorList>
            <person name="Fukuyama Y."/>
            <person name="Ohmae K."/>
            <person name="Yoneda Y."/>
            <person name="Yoshida T."/>
            <person name="Sako Y."/>
        </authorList>
    </citation>
    <scope>NUCLEOTIDE SEQUENCE [LARGE SCALE GENOMIC DNA]</scope>
    <source>
        <strain evidence="7">SET</strain>
    </source>
</reference>
<dbReference type="PANTHER" id="PTHR34653:SF1">
    <property type="entry name" value="FLAGELLAR HOOK-BASAL BODY COMPLEX PROTEIN FLIE"/>
    <property type="match status" value="1"/>
</dbReference>
<dbReference type="HAMAP" id="MF_00724">
    <property type="entry name" value="FliE"/>
    <property type="match status" value="1"/>
</dbReference>
<dbReference type="NCBIfam" id="TIGR00205">
    <property type="entry name" value="fliE"/>
    <property type="match status" value="1"/>
</dbReference>
<evidence type="ECO:0000313" key="7">
    <source>
        <dbReference type="Proteomes" id="UP000187338"/>
    </source>
</evidence>
<proteinExistence type="inferred from homology"/>
<organism evidence="6 7">
    <name type="scientific">Carboxydothermus islandicus</name>
    <dbReference type="NCBI Taxonomy" id="661089"/>
    <lineage>
        <taxon>Bacteria</taxon>
        <taxon>Bacillati</taxon>
        <taxon>Bacillota</taxon>
        <taxon>Clostridia</taxon>
        <taxon>Thermoanaerobacterales</taxon>
        <taxon>Thermoanaerobacteraceae</taxon>
        <taxon>Carboxydothermus</taxon>
    </lineage>
</organism>
<dbReference type="STRING" id="661089.ciss_20890"/>
<dbReference type="RefSeq" id="WP_075866323.1">
    <property type="nucleotide sequence ID" value="NZ_BDJL01000132.1"/>
</dbReference>
<comment type="caution">
    <text evidence="6">The sequence shown here is derived from an EMBL/GenBank/DDBJ whole genome shotgun (WGS) entry which is preliminary data.</text>
</comment>
<dbReference type="EMBL" id="BDJL01000132">
    <property type="protein sequence ID" value="GAV26156.1"/>
    <property type="molecule type" value="Genomic_DNA"/>
</dbReference>
<evidence type="ECO:0000313" key="6">
    <source>
        <dbReference type="EMBL" id="GAV26156.1"/>
    </source>
</evidence>
<keyword evidence="6" id="KW-0966">Cell projection</keyword>
<comment type="similarity">
    <text evidence="2 4">Belongs to the FliE family.</text>
</comment>
<evidence type="ECO:0000256" key="3">
    <source>
        <dbReference type="ARBA" id="ARBA00023143"/>
    </source>
</evidence>
<keyword evidence="3 4" id="KW-0975">Bacterial flagellum</keyword>
<dbReference type="GO" id="GO:0005198">
    <property type="term" value="F:structural molecule activity"/>
    <property type="evidence" value="ECO:0007669"/>
    <property type="project" value="UniProtKB-UniRule"/>
</dbReference>
<protein>
    <recommendedName>
        <fullName evidence="4 5">Flagellar hook-basal body complex protein FliE</fullName>
    </recommendedName>
</protein>
<evidence type="ECO:0000256" key="4">
    <source>
        <dbReference type="HAMAP-Rule" id="MF_00724"/>
    </source>
</evidence>
<dbReference type="PRINTS" id="PR01006">
    <property type="entry name" value="FLGHOOKFLIE"/>
</dbReference>
<keyword evidence="6" id="KW-0969">Cilium</keyword>
<dbReference type="GO" id="GO:0071973">
    <property type="term" value="P:bacterial-type flagellum-dependent cell motility"/>
    <property type="evidence" value="ECO:0007669"/>
    <property type="project" value="InterPro"/>
</dbReference>
<keyword evidence="6" id="KW-0282">Flagellum</keyword>
<evidence type="ECO:0000256" key="1">
    <source>
        <dbReference type="ARBA" id="ARBA00004117"/>
    </source>
</evidence>
<evidence type="ECO:0000256" key="5">
    <source>
        <dbReference type="NCBIfam" id="TIGR00205"/>
    </source>
</evidence>
<dbReference type="Proteomes" id="UP000187338">
    <property type="component" value="Unassembled WGS sequence"/>
</dbReference>
<evidence type="ECO:0000256" key="2">
    <source>
        <dbReference type="ARBA" id="ARBA00009272"/>
    </source>
</evidence>
<accession>A0A1L8D4M9</accession>
<keyword evidence="7" id="KW-1185">Reference proteome</keyword>
<name>A0A1L8D4M9_9THEO</name>
<sequence length="95" mass="10688">MEITGISFPNTILSNNSTQTTKTLDFEKKLAEALDKVNEKQLKAEQATQDFLAGKVDDIHQVLILAQEAKLSLQLAVEVRNKIVEAYQEISRMQI</sequence>
<dbReference type="GO" id="GO:0009425">
    <property type="term" value="C:bacterial-type flagellum basal body"/>
    <property type="evidence" value="ECO:0007669"/>
    <property type="project" value="UniProtKB-SubCell"/>
</dbReference>
<gene>
    <name evidence="4" type="primary">fliE</name>
    <name evidence="6" type="ORF">ciss_20890</name>
</gene>
<dbReference type="OrthoDB" id="9812413at2"/>